<dbReference type="EMBL" id="UINC01162592">
    <property type="protein sequence ID" value="SVD62429.1"/>
    <property type="molecule type" value="Genomic_DNA"/>
</dbReference>
<protein>
    <recommendedName>
        <fullName evidence="2">Bulb-type lectin domain-containing protein</fullName>
    </recommendedName>
</protein>
<evidence type="ECO:0000313" key="1">
    <source>
        <dbReference type="EMBL" id="SVD62429.1"/>
    </source>
</evidence>
<evidence type="ECO:0008006" key="2">
    <source>
        <dbReference type="Google" id="ProtNLM"/>
    </source>
</evidence>
<gene>
    <name evidence="1" type="ORF">METZ01_LOCUS415283</name>
</gene>
<dbReference type="PANTHER" id="PTHR42754">
    <property type="entry name" value="ENDOGLUCANASE"/>
    <property type="match status" value="1"/>
</dbReference>
<name>A0A382WUZ2_9ZZZZ</name>
<sequence length="274" mass="28456">WSRTEPQTMSAEVSLFGGGRSTRAEYRQGDETCVVTITGESPMMQGLSMPFSNPALVNVTGARMTRVGDERVIVKPDGEVQALAGSYLIQYTGSCSEQSKFAYVATTNFDGLAAATGGGLEQGTGPGLQAGANLVWDRTFGGPANDWAYAMTGTRDGGLITAGRTASKGAGGEDVYVVRVDGDGTLLWDRTYGGSATDRARAIIETGDGGFGVAGATESKGAGEFDAWVLKLNAAGEPIWDRHFGGRATDWASAMVETSDGGLAMAAYTQATSE</sequence>
<feature type="non-terminal residue" evidence="1">
    <location>
        <position position="274"/>
    </location>
</feature>
<dbReference type="PANTHER" id="PTHR42754:SF1">
    <property type="entry name" value="LIPOPROTEIN"/>
    <property type="match status" value="1"/>
</dbReference>
<dbReference type="AlphaFoldDB" id="A0A382WUZ2"/>
<feature type="non-terminal residue" evidence="1">
    <location>
        <position position="1"/>
    </location>
</feature>
<accession>A0A382WUZ2</accession>
<organism evidence="1">
    <name type="scientific">marine metagenome</name>
    <dbReference type="NCBI Taxonomy" id="408172"/>
    <lineage>
        <taxon>unclassified sequences</taxon>
        <taxon>metagenomes</taxon>
        <taxon>ecological metagenomes</taxon>
    </lineage>
</organism>
<reference evidence="1" key="1">
    <citation type="submission" date="2018-05" db="EMBL/GenBank/DDBJ databases">
        <authorList>
            <person name="Lanie J.A."/>
            <person name="Ng W.-L."/>
            <person name="Kazmierczak K.M."/>
            <person name="Andrzejewski T.M."/>
            <person name="Davidsen T.M."/>
            <person name="Wayne K.J."/>
            <person name="Tettelin H."/>
            <person name="Glass J.I."/>
            <person name="Rusch D."/>
            <person name="Podicherti R."/>
            <person name="Tsui H.-C.T."/>
            <person name="Winkler M.E."/>
        </authorList>
    </citation>
    <scope>NUCLEOTIDE SEQUENCE</scope>
</reference>
<proteinExistence type="predicted"/>